<evidence type="ECO:0000256" key="3">
    <source>
        <dbReference type="ARBA" id="ARBA00022630"/>
    </source>
</evidence>
<reference evidence="8" key="1">
    <citation type="submission" date="2019-11" db="EMBL/GenBank/DDBJ databases">
        <title>Microbial mats filling the niche in hypersaline microbial mats.</title>
        <authorList>
            <person name="Wong H.L."/>
            <person name="Macleod F.I."/>
            <person name="White R.A. III"/>
            <person name="Burns B.P."/>
        </authorList>
    </citation>
    <scope>NUCLEOTIDE SEQUENCE</scope>
    <source>
        <strain evidence="8">Rbin_158</strain>
    </source>
</reference>
<keyword evidence="5" id="KW-0665">Pyrimidine biosynthesis</keyword>
<keyword evidence="3" id="KW-0285">Flavoprotein</keyword>
<dbReference type="NCBIfam" id="NF005741">
    <property type="entry name" value="PRK07565.1"/>
    <property type="match status" value="1"/>
</dbReference>
<gene>
    <name evidence="8" type="ORF">GF339_03025</name>
</gene>
<dbReference type="Pfam" id="PF01180">
    <property type="entry name" value="DHO_dh"/>
    <property type="match status" value="1"/>
</dbReference>
<dbReference type="PANTHER" id="PTHR48109">
    <property type="entry name" value="DIHYDROOROTATE DEHYDROGENASE (QUINONE), MITOCHONDRIAL-RELATED"/>
    <property type="match status" value="1"/>
</dbReference>
<dbReference type="GO" id="GO:0004152">
    <property type="term" value="F:dihydroorotate dehydrogenase activity"/>
    <property type="evidence" value="ECO:0007669"/>
    <property type="project" value="InterPro"/>
</dbReference>
<comment type="pathway">
    <text evidence="2">Pyrimidine metabolism; UMP biosynthesis via de novo pathway.</text>
</comment>
<dbReference type="PIRSF" id="PIRSF000164">
    <property type="entry name" value="DHO_oxidase"/>
    <property type="match status" value="1"/>
</dbReference>
<evidence type="ECO:0000256" key="6">
    <source>
        <dbReference type="ARBA" id="ARBA00023002"/>
    </source>
</evidence>
<dbReference type="GO" id="GO:0005737">
    <property type="term" value="C:cytoplasm"/>
    <property type="evidence" value="ECO:0007669"/>
    <property type="project" value="InterPro"/>
</dbReference>
<organism evidence="8 9">
    <name type="scientific">candidate division KSB3 bacterium</name>
    <dbReference type="NCBI Taxonomy" id="2044937"/>
    <lineage>
        <taxon>Bacteria</taxon>
        <taxon>candidate division KSB3</taxon>
    </lineage>
</organism>
<evidence type="ECO:0000256" key="5">
    <source>
        <dbReference type="ARBA" id="ARBA00022975"/>
    </source>
</evidence>
<accession>A0A9D5JSR9</accession>
<protein>
    <submittedName>
        <fullName evidence="8">Dihydroorotate dehydrogenase-like protein</fullName>
    </submittedName>
</protein>
<keyword evidence="4" id="KW-0288">FMN</keyword>
<comment type="cofactor">
    <cofactor evidence="1">
        <name>FMN</name>
        <dbReference type="ChEBI" id="CHEBI:58210"/>
    </cofactor>
</comment>
<dbReference type="AlphaFoldDB" id="A0A9D5JSR9"/>
<sequence>MANLQTTYMGIALANPIIAGASELTGHIESVKKIEEAGAGALVIKSLFEEQIQLERFKLEEDATMYDHRHPEMINIHPRMEHAGPQEHLTHVKKVKETVKIPVIASLNCVNRETWLEYAKMLQDTGVDGLELNFYASPREQDEKGASIEDDQVAVAEAVVKAVSIPVSVKLSVFYSNPLQVISRFDQAGVKGFVLFNRMFQPDINVKEVKHISPFNLSNQIDNRLPLRFAGLLYGALNGDVCSSTGIFDGKDVIKMLLAGSTCVQVVSTLYRNKITQIQTMLKEIEEWMGDKGHTKLEDFRGQLSKKHTKNPWTYERAQYVRLLFDAENVIKNAPLI</sequence>
<evidence type="ECO:0000256" key="4">
    <source>
        <dbReference type="ARBA" id="ARBA00022643"/>
    </source>
</evidence>
<dbReference type="GO" id="GO:0006222">
    <property type="term" value="P:UMP biosynthetic process"/>
    <property type="evidence" value="ECO:0007669"/>
    <property type="project" value="InterPro"/>
</dbReference>
<dbReference type="Proteomes" id="UP000649604">
    <property type="component" value="Unassembled WGS sequence"/>
</dbReference>
<dbReference type="Gene3D" id="3.20.20.70">
    <property type="entry name" value="Aldolase class I"/>
    <property type="match status" value="1"/>
</dbReference>
<dbReference type="PANTHER" id="PTHR48109:SF3">
    <property type="entry name" value="SLL0744 PROTEIN"/>
    <property type="match status" value="1"/>
</dbReference>
<keyword evidence="6" id="KW-0560">Oxidoreductase</keyword>
<dbReference type="SUPFAM" id="SSF51395">
    <property type="entry name" value="FMN-linked oxidoreductases"/>
    <property type="match status" value="1"/>
</dbReference>
<dbReference type="InterPro" id="IPR050074">
    <property type="entry name" value="DHO_dehydrogenase"/>
</dbReference>
<dbReference type="InterPro" id="IPR005720">
    <property type="entry name" value="Dihydroorotate_DH_cat"/>
</dbReference>
<dbReference type="InterPro" id="IPR013785">
    <property type="entry name" value="Aldolase_TIM"/>
</dbReference>
<feature type="domain" description="Dihydroorotate dehydrogenase catalytic" evidence="7">
    <location>
        <begin position="4"/>
        <end position="289"/>
    </location>
</feature>
<comment type="caution">
    <text evidence="8">The sequence shown here is derived from an EMBL/GenBank/DDBJ whole genome shotgun (WGS) entry which is preliminary data.</text>
</comment>
<evidence type="ECO:0000259" key="7">
    <source>
        <dbReference type="Pfam" id="PF01180"/>
    </source>
</evidence>
<evidence type="ECO:0000313" key="8">
    <source>
        <dbReference type="EMBL" id="MBD3323528.1"/>
    </source>
</evidence>
<evidence type="ECO:0000256" key="1">
    <source>
        <dbReference type="ARBA" id="ARBA00001917"/>
    </source>
</evidence>
<proteinExistence type="predicted"/>
<evidence type="ECO:0000313" key="9">
    <source>
        <dbReference type="Proteomes" id="UP000649604"/>
    </source>
</evidence>
<dbReference type="EMBL" id="WJJP01000092">
    <property type="protein sequence ID" value="MBD3323528.1"/>
    <property type="molecule type" value="Genomic_DNA"/>
</dbReference>
<dbReference type="InterPro" id="IPR012135">
    <property type="entry name" value="Dihydroorotate_DH_1_2"/>
</dbReference>
<evidence type="ECO:0000256" key="2">
    <source>
        <dbReference type="ARBA" id="ARBA00004725"/>
    </source>
</evidence>
<dbReference type="GO" id="GO:0006207">
    <property type="term" value="P:'de novo' pyrimidine nucleobase biosynthetic process"/>
    <property type="evidence" value="ECO:0007669"/>
    <property type="project" value="TreeGrafter"/>
</dbReference>
<name>A0A9D5JSR9_9BACT</name>